<organism evidence="1 2">
    <name type="scientific">Ephemerocybe angulata</name>
    <dbReference type="NCBI Taxonomy" id="980116"/>
    <lineage>
        <taxon>Eukaryota</taxon>
        <taxon>Fungi</taxon>
        <taxon>Dikarya</taxon>
        <taxon>Basidiomycota</taxon>
        <taxon>Agaricomycotina</taxon>
        <taxon>Agaricomycetes</taxon>
        <taxon>Agaricomycetidae</taxon>
        <taxon>Agaricales</taxon>
        <taxon>Agaricineae</taxon>
        <taxon>Psathyrellaceae</taxon>
        <taxon>Ephemerocybe</taxon>
    </lineage>
</organism>
<evidence type="ECO:0000313" key="2">
    <source>
        <dbReference type="Proteomes" id="UP000521943"/>
    </source>
</evidence>
<accession>A0A8H6HHK4</accession>
<dbReference type="AlphaFoldDB" id="A0A8H6HHK4"/>
<gene>
    <name evidence="1" type="ORF">DFP72DRAFT_639449</name>
</gene>
<evidence type="ECO:0008006" key="3">
    <source>
        <dbReference type="Google" id="ProtNLM"/>
    </source>
</evidence>
<reference evidence="1 2" key="1">
    <citation type="submission" date="2020-07" db="EMBL/GenBank/DDBJ databases">
        <title>Comparative genomics of pyrophilous fungi reveals a link between fire events and developmental genes.</title>
        <authorList>
            <consortium name="DOE Joint Genome Institute"/>
            <person name="Steindorff A.S."/>
            <person name="Carver A."/>
            <person name="Calhoun S."/>
            <person name="Stillman K."/>
            <person name="Liu H."/>
            <person name="Lipzen A."/>
            <person name="Pangilinan J."/>
            <person name="Labutti K."/>
            <person name="Bruns T.D."/>
            <person name="Grigoriev I.V."/>
        </authorList>
    </citation>
    <scope>NUCLEOTIDE SEQUENCE [LARGE SCALE GENOMIC DNA]</scope>
    <source>
        <strain evidence="1 2">CBS 144469</strain>
    </source>
</reference>
<keyword evidence="2" id="KW-1185">Reference proteome</keyword>
<evidence type="ECO:0000313" key="1">
    <source>
        <dbReference type="EMBL" id="KAF6745943.1"/>
    </source>
</evidence>
<dbReference type="SUPFAM" id="SSF52047">
    <property type="entry name" value="RNI-like"/>
    <property type="match status" value="1"/>
</dbReference>
<dbReference type="Proteomes" id="UP000521943">
    <property type="component" value="Unassembled WGS sequence"/>
</dbReference>
<proteinExistence type="predicted"/>
<comment type="caution">
    <text evidence="1">The sequence shown here is derived from an EMBL/GenBank/DDBJ whole genome shotgun (WGS) entry which is preliminary data.</text>
</comment>
<dbReference type="OrthoDB" id="2890556at2759"/>
<dbReference type="Gene3D" id="3.80.10.10">
    <property type="entry name" value="Ribonuclease Inhibitor"/>
    <property type="match status" value="1"/>
</dbReference>
<dbReference type="InterPro" id="IPR032675">
    <property type="entry name" value="LRR_dom_sf"/>
</dbReference>
<protein>
    <recommendedName>
        <fullName evidence="3">F-box domain-containing protein</fullName>
    </recommendedName>
</protein>
<dbReference type="EMBL" id="JACGCI010000097">
    <property type="protein sequence ID" value="KAF6745943.1"/>
    <property type="molecule type" value="Genomic_DNA"/>
</dbReference>
<sequence length="445" mass="50654">MGALDKYERQVVSDLGLVCKGWRDATLYTHRLWCAITISSTDRLSGHQKATKWLERSRSMPKTIEYHSLWNRCECSGRQMCHSTNPLLIKLLSEGPLLHHFELQVARRECFKNWIAAMGATKKTHSFPRPWDSLRSFELTFDNEEHDRWDQLEEPAQSIFNILPPVTSLSIHLPPADNAFPNLSGTETDSRYGVLDIPRDLLIGLTTLTLSCDWKGTRLLAILQHCTNVETLSLDFNLQRFPFMHEHDYPFSKALANCPILLPKTHTLRLSQAGTAEVLKYLQAPALTHLHLEFSGSEIQITDFENTIPRFLRVSRATGSLLTLHISNASISGAHLRRSLSGLRSLKLLSLDHIELRDTLFIRSAPGDAIHPHLPSVEHFKLLELNSDYKSIGVACLDERRGCTPCIMTVSFQKKHSDYEYIQHYASLFLWKENASITLLTIPPI</sequence>
<name>A0A8H6HHK4_9AGAR</name>